<keyword evidence="4" id="KW-0597">Phosphoprotein</keyword>
<evidence type="ECO:0000256" key="5">
    <source>
        <dbReference type="ARBA" id="ARBA00023015"/>
    </source>
</evidence>
<dbReference type="InterPro" id="IPR019194">
    <property type="entry name" value="Tscrpt_elong_fac_Eaf_N"/>
</dbReference>
<evidence type="ECO:0000313" key="12">
    <source>
        <dbReference type="EMBL" id="MBW21929.1"/>
    </source>
</evidence>
<comment type="function">
    <text evidence="9">Promotes transcriptional elongation by Su(Tpl)/ELL. Essential for development.</text>
</comment>
<keyword evidence="8" id="KW-0539">Nucleus</keyword>
<dbReference type="EMBL" id="GGFM01001178">
    <property type="protein sequence ID" value="MBW21929.1"/>
    <property type="molecule type" value="Transcribed_RNA"/>
</dbReference>
<dbReference type="Pfam" id="PF09816">
    <property type="entry name" value="EAF"/>
    <property type="match status" value="1"/>
</dbReference>
<evidence type="ECO:0000256" key="6">
    <source>
        <dbReference type="ARBA" id="ARBA00023159"/>
    </source>
</evidence>
<evidence type="ECO:0000256" key="10">
    <source>
        <dbReference type="SAM" id="MobiDB-lite"/>
    </source>
</evidence>
<evidence type="ECO:0000259" key="11">
    <source>
        <dbReference type="Pfam" id="PF09816"/>
    </source>
</evidence>
<feature type="compositionally biased region" description="Polar residues" evidence="10">
    <location>
        <begin position="131"/>
        <end position="145"/>
    </location>
</feature>
<keyword evidence="12" id="KW-0251">Elongation factor</keyword>
<feature type="compositionally biased region" description="Low complexity" evidence="10">
    <location>
        <begin position="320"/>
        <end position="344"/>
    </location>
</feature>
<sequence length="493" mass="50906">MDNRLNIGPGPDVRELKLGSTFTNSAPSSVFHTIKYDFKPASVDVNKPAVLEVSANKQVTVTVPHLDGSGVPNTVFKGNHRDYSRKECVLILNRATGEITLEQLNSSIGVKKTRIENKVVNPPPPLPTIKVENNTARQSSKTKITTGVRKNAPISFVPKHSPLQGSPSYPHRSPQSAPAWNANNTQQTLPSIPMIGLDDGMDFGNAMPPASASSASSSSSTGPPTAIASSLMNNHMNNSTSNNNNTNSNSSSNSNSNHHHSGSGGHHNNINNNNTNSNTNNSNHSINNNHNSSSSGGGGGGGGGYMNHGSGGQNNLNSTNSNHHIGGSSISSNNGNGSNSSNSSSHHHNNHHLSAPSLPPAYGGNSGARNHLLSEPGGGVPGPAAPPPPNVEVSLPPERDLLPPPPVAVTGLGAPGASSDPEMMTSSESDGSDDSDSSSSDQESDSSTEDNNDSPVKESIFDPRPVLSTVGASVAAVDLSKDLCLSSNSDSDD</sequence>
<dbReference type="GO" id="GO:0003711">
    <property type="term" value="F:transcription elongation factor activity"/>
    <property type="evidence" value="ECO:0007669"/>
    <property type="project" value="TreeGrafter"/>
</dbReference>
<feature type="compositionally biased region" description="Polar residues" evidence="10">
    <location>
        <begin position="163"/>
        <end position="190"/>
    </location>
</feature>
<accession>A0A2M3Z074</accession>
<organism evidence="12">
    <name type="scientific">Anopheles braziliensis</name>
    <dbReference type="NCBI Taxonomy" id="58242"/>
    <lineage>
        <taxon>Eukaryota</taxon>
        <taxon>Metazoa</taxon>
        <taxon>Ecdysozoa</taxon>
        <taxon>Arthropoda</taxon>
        <taxon>Hexapoda</taxon>
        <taxon>Insecta</taxon>
        <taxon>Pterygota</taxon>
        <taxon>Neoptera</taxon>
        <taxon>Endopterygota</taxon>
        <taxon>Diptera</taxon>
        <taxon>Nematocera</taxon>
        <taxon>Culicoidea</taxon>
        <taxon>Culicidae</taxon>
        <taxon>Anophelinae</taxon>
        <taxon>Anopheles</taxon>
    </lineage>
</organism>
<feature type="region of interest" description="Disordered" evidence="10">
    <location>
        <begin position="119"/>
        <end position="466"/>
    </location>
</feature>
<comment type="similarity">
    <text evidence="2">Belongs to the EAF family.</text>
</comment>
<keyword evidence="6" id="KW-0010">Activator</keyword>
<evidence type="ECO:0000256" key="3">
    <source>
        <dbReference type="ARBA" id="ARBA00021452"/>
    </source>
</evidence>
<dbReference type="InterPro" id="IPR027093">
    <property type="entry name" value="EAF_fam"/>
</dbReference>
<feature type="compositionally biased region" description="Acidic residues" evidence="10">
    <location>
        <begin position="430"/>
        <end position="452"/>
    </location>
</feature>
<feature type="domain" description="Transcription elongation factor Eaf N-terminal" evidence="11">
    <location>
        <begin position="15"/>
        <end position="114"/>
    </location>
</feature>
<keyword evidence="7" id="KW-0804">Transcription</keyword>
<keyword evidence="5" id="KW-0805">Transcription regulation</keyword>
<evidence type="ECO:0000256" key="2">
    <source>
        <dbReference type="ARBA" id="ARBA00007798"/>
    </source>
</evidence>
<dbReference type="GO" id="GO:0003746">
    <property type="term" value="F:translation elongation factor activity"/>
    <property type="evidence" value="ECO:0007669"/>
    <property type="project" value="UniProtKB-KW"/>
</dbReference>
<keyword evidence="12" id="KW-0648">Protein biosynthesis</keyword>
<evidence type="ECO:0000256" key="7">
    <source>
        <dbReference type="ARBA" id="ARBA00023163"/>
    </source>
</evidence>
<dbReference type="PANTHER" id="PTHR15970:SF2">
    <property type="entry name" value="ELL-ASSOCIATED FACTOR EAF"/>
    <property type="match status" value="1"/>
</dbReference>
<name>A0A2M3Z074_9DIPT</name>
<evidence type="ECO:0000256" key="8">
    <source>
        <dbReference type="ARBA" id="ARBA00023242"/>
    </source>
</evidence>
<evidence type="ECO:0000256" key="1">
    <source>
        <dbReference type="ARBA" id="ARBA00004123"/>
    </source>
</evidence>
<dbReference type="GO" id="GO:0032783">
    <property type="term" value="C:super elongation complex"/>
    <property type="evidence" value="ECO:0007669"/>
    <property type="project" value="InterPro"/>
</dbReference>
<proteinExistence type="inferred from homology"/>
<feature type="compositionally biased region" description="Low complexity" evidence="10">
    <location>
        <begin position="208"/>
        <end position="256"/>
    </location>
</feature>
<comment type="subcellular location">
    <subcellularLocation>
        <location evidence="1">Nucleus</location>
    </subcellularLocation>
</comment>
<reference evidence="12" key="1">
    <citation type="submission" date="2018-01" db="EMBL/GenBank/DDBJ databases">
        <title>An insight into the sialome of Amazonian anophelines.</title>
        <authorList>
            <person name="Ribeiro J.M."/>
            <person name="Scarpassa V."/>
            <person name="Calvo E."/>
        </authorList>
    </citation>
    <scope>NUCLEOTIDE SEQUENCE</scope>
    <source>
        <tissue evidence="12">Salivary glands</tissue>
    </source>
</reference>
<evidence type="ECO:0000256" key="4">
    <source>
        <dbReference type="ARBA" id="ARBA00022553"/>
    </source>
</evidence>
<feature type="compositionally biased region" description="Low complexity" evidence="10">
    <location>
        <begin position="266"/>
        <end position="294"/>
    </location>
</feature>
<dbReference type="PANTHER" id="PTHR15970">
    <property type="entry name" value="ELL-ASSOCIATED FACTOR EAF"/>
    <property type="match status" value="1"/>
</dbReference>
<dbReference type="GO" id="GO:0006368">
    <property type="term" value="P:transcription elongation by RNA polymerase II"/>
    <property type="evidence" value="ECO:0007669"/>
    <property type="project" value="InterPro"/>
</dbReference>
<protein>
    <recommendedName>
        <fullName evidence="3">Ell-associated factor Eaf</fullName>
    </recommendedName>
</protein>
<evidence type="ECO:0000256" key="9">
    <source>
        <dbReference type="ARBA" id="ARBA00025617"/>
    </source>
</evidence>
<feature type="compositionally biased region" description="Gly residues" evidence="10">
    <location>
        <begin position="295"/>
        <end position="312"/>
    </location>
</feature>
<dbReference type="AlphaFoldDB" id="A0A2M3Z074"/>